<evidence type="ECO:0000313" key="5">
    <source>
        <dbReference type="EMBL" id="ORY81313.1"/>
    </source>
</evidence>
<dbReference type="AlphaFoldDB" id="A0A1Y2FBM8"/>
<dbReference type="RefSeq" id="XP_040724689.1">
    <property type="nucleotide sequence ID" value="XM_040867387.1"/>
</dbReference>
<feature type="non-terminal residue" evidence="5">
    <location>
        <position position="1"/>
    </location>
</feature>
<organism evidence="5 6">
    <name type="scientific">Protomyces lactucae-debilis</name>
    <dbReference type="NCBI Taxonomy" id="2754530"/>
    <lineage>
        <taxon>Eukaryota</taxon>
        <taxon>Fungi</taxon>
        <taxon>Dikarya</taxon>
        <taxon>Ascomycota</taxon>
        <taxon>Taphrinomycotina</taxon>
        <taxon>Taphrinomycetes</taxon>
        <taxon>Taphrinales</taxon>
        <taxon>Protomycetaceae</taxon>
        <taxon>Protomyces</taxon>
    </lineage>
</organism>
<dbReference type="PROSITE" id="PS51366">
    <property type="entry name" value="MI"/>
    <property type="match status" value="1"/>
</dbReference>
<dbReference type="Gene3D" id="1.25.40.180">
    <property type="match status" value="1"/>
</dbReference>
<dbReference type="Pfam" id="PF02847">
    <property type="entry name" value="MA3"/>
    <property type="match status" value="1"/>
</dbReference>
<dbReference type="EMBL" id="MCFI01000011">
    <property type="protein sequence ID" value="ORY81313.1"/>
    <property type="molecule type" value="Genomic_DNA"/>
</dbReference>
<dbReference type="GeneID" id="63783986"/>
<dbReference type="GO" id="GO:0042274">
    <property type="term" value="P:ribosomal small subunit biogenesis"/>
    <property type="evidence" value="ECO:0007669"/>
    <property type="project" value="TreeGrafter"/>
</dbReference>
<evidence type="ECO:0000259" key="4">
    <source>
        <dbReference type="PROSITE" id="PS51366"/>
    </source>
</evidence>
<evidence type="ECO:0000256" key="2">
    <source>
        <dbReference type="ARBA" id="ARBA00006856"/>
    </source>
</evidence>
<dbReference type="SUPFAM" id="SSF48371">
    <property type="entry name" value="ARM repeat"/>
    <property type="match status" value="1"/>
</dbReference>
<evidence type="ECO:0000313" key="6">
    <source>
        <dbReference type="Proteomes" id="UP000193685"/>
    </source>
</evidence>
<proteinExistence type="inferred from homology"/>
<dbReference type="OMA" id="CGNERNY"/>
<dbReference type="GO" id="GO:0005730">
    <property type="term" value="C:nucleolus"/>
    <property type="evidence" value="ECO:0007669"/>
    <property type="project" value="UniProtKB-SubCell"/>
</dbReference>
<keyword evidence="6" id="KW-1185">Reference proteome</keyword>
<reference evidence="5 6" key="1">
    <citation type="submission" date="2016-07" db="EMBL/GenBank/DDBJ databases">
        <title>Pervasive Adenine N6-methylation of Active Genes in Fungi.</title>
        <authorList>
            <consortium name="DOE Joint Genome Institute"/>
            <person name="Mondo S.J."/>
            <person name="Dannebaum R.O."/>
            <person name="Kuo R.C."/>
            <person name="Labutti K."/>
            <person name="Haridas S."/>
            <person name="Kuo A."/>
            <person name="Salamov A."/>
            <person name="Ahrendt S.R."/>
            <person name="Lipzen A."/>
            <person name="Sullivan W."/>
            <person name="Andreopoulos W.B."/>
            <person name="Clum A."/>
            <person name="Lindquist E."/>
            <person name="Daum C."/>
            <person name="Ramamoorthy G.K."/>
            <person name="Gryganskyi A."/>
            <person name="Culley D."/>
            <person name="Magnuson J.K."/>
            <person name="James T.Y."/>
            <person name="O'Malley M.A."/>
            <person name="Stajich J.E."/>
            <person name="Spatafora J.W."/>
            <person name="Visel A."/>
            <person name="Grigoriev I.V."/>
        </authorList>
    </citation>
    <scope>NUCLEOTIDE SEQUENCE [LARGE SCALE GENOMIC DNA]</scope>
    <source>
        <strain evidence="5 6">12-1054</strain>
    </source>
</reference>
<sequence>YIPPALRKVQGNSQLDRQLKGHLNRLSAANIATTYTELEHIYAANPRGQVNASLATLIQSIVAGKHPEAFVVQYAALVAALFKTHGTEFAASMVQSLVESIDKGKDLLPLLVELYNFDVVGANLIYDFVREALTSLTEEHVEALLLIVKSCGSSLRSDDPSALRDILALLQEQVSKTSHVSARTQFMIDTLINLKNNKVPQDGATIKDLRTRLRKFIGNLDSKTGSAPEALRVSLDDIRHVDTRGKWWLVGASWAGETPKTRASVEQEPVSQELQTLAKAYRLTHPIRKQIFITILSSGDYLECITNLLSLRLKKSQEAEISRVLVMLVGGEERFNPYYLYIAKGLVERHGMRISLQFCLWDLFRELGEEETQIGAAGHREEVSMRKIVNCAKFYGGLIAHGALPLTVLKMLTFSRLQAQTKLLLNILFSEIFIKVDDKGLIGIFQRIQTAEHKALRDGVDWFLRKQVSKAIMVPKGETQKV</sequence>
<dbReference type="Proteomes" id="UP000193685">
    <property type="component" value="Unassembled WGS sequence"/>
</dbReference>
<dbReference type="InterPro" id="IPR016024">
    <property type="entry name" value="ARM-type_fold"/>
</dbReference>
<feature type="non-terminal residue" evidence="5">
    <location>
        <position position="482"/>
    </location>
</feature>
<dbReference type="Pfam" id="PF02854">
    <property type="entry name" value="MIF4G"/>
    <property type="match status" value="1"/>
</dbReference>
<dbReference type="InterPro" id="IPR003891">
    <property type="entry name" value="Initiation_fac_eIF4g_MI"/>
</dbReference>
<protein>
    <submittedName>
        <fullName evidence="5">Armadillo-type protein</fullName>
    </submittedName>
</protein>
<dbReference type="GO" id="GO:0003723">
    <property type="term" value="F:RNA binding"/>
    <property type="evidence" value="ECO:0007669"/>
    <property type="project" value="InterPro"/>
</dbReference>
<evidence type="ECO:0000256" key="1">
    <source>
        <dbReference type="ARBA" id="ARBA00004604"/>
    </source>
</evidence>
<dbReference type="PANTHER" id="PTHR18034:SF4">
    <property type="entry name" value="NUCLEOLAR MIF4G DOMAIN-CONTAINING PROTEIN 1"/>
    <property type="match status" value="1"/>
</dbReference>
<name>A0A1Y2FBM8_PROLT</name>
<evidence type="ECO:0000256" key="3">
    <source>
        <dbReference type="ARBA" id="ARBA00023242"/>
    </source>
</evidence>
<keyword evidence="3" id="KW-0539">Nucleus</keyword>
<dbReference type="SMART" id="SM00544">
    <property type="entry name" value="MA3"/>
    <property type="match status" value="1"/>
</dbReference>
<feature type="domain" description="MI" evidence="4">
    <location>
        <begin position="286"/>
        <end position="414"/>
    </location>
</feature>
<dbReference type="PANTHER" id="PTHR18034">
    <property type="entry name" value="CELL CYCLE CONTROL PROTEIN CWF22-RELATED"/>
    <property type="match status" value="1"/>
</dbReference>
<dbReference type="STRING" id="56484.A0A1Y2FBM8"/>
<comment type="caution">
    <text evidence="5">The sequence shown here is derived from an EMBL/GenBank/DDBJ whole genome shotgun (WGS) entry which is preliminary data.</text>
</comment>
<comment type="similarity">
    <text evidence="2">Belongs to the CWC22 family.</text>
</comment>
<dbReference type="InterPro" id="IPR003890">
    <property type="entry name" value="MIF4G-like_typ-3"/>
</dbReference>
<dbReference type="OrthoDB" id="361797at2759"/>
<comment type="subcellular location">
    <subcellularLocation>
        <location evidence="1">Nucleus</location>
        <location evidence="1">Nucleolus</location>
    </subcellularLocation>
</comment>
<dbReference type="InterPro" id="IPR050781">
    <property type="entry name" value="CWC22_splicing_factor"/>
</dbReference>
<gene>
    <name evidence="5" type="ORF">BCR37DRAFT_341244</name>
</gene>
<dbReference type="SMART" id="SM00543">
    <property type="entry name" value="MIF4G"/>
    <property type="match status" value="1"/>
</dbReference>
<accession>A0A1Y2FBM8</accession>